<evidence type="ECO:0000256" key="4">
    <source>
        <dbReference type="SAM" id="Phobius"/>
    </source>
</evidence>
<evidence type="ECO:0000313" key="6">
    <source>
        <dbReference type="EMBL" id="AFL86962.1"/>
    </source>
</evidence>
<dbReference type="HOGENOM" id="CLU_000445_11_1_0"/>
<feature type="transmembrane region" description="Helical" evidence="4">
    <location>
        <begin position="166"/>
        <end position="187"/>
    </location>
</feature>
<keyword evidence="4" id="KW-0812">Transmembrane</keyword>
<dbReference type="GO" id="GO:0005886">
    <property type="term" value="C:plasma membrane"/>
    <property type="evidence" value="ECO:0007669"/>
    <property type="project" value="TreeGrafter"/>
</dbReference>
<evidence type="ECO:0000313" key="7">
    <source>
        <dbReference type="Proteomes" id="UP000006056"/>
    </source>
</evidence>
<dbReference type="SUPFAM" id="SSF55073">
    <property type="entry name" value="Nucleotide cyclase"/>
    <property type="match status" value="1"/>
</dbReference>
<keyword evidence="4" id="KW-1133">Transmembrane helix</keyword>
<evidence type="ECO:0000259" key="5">
    <source>
        <dbReference type="PROSITE" id="PS50887"/>
    </source>
</evidence>
<dbReference type="PANTHER" id="PTHR45138:SF9">
    <property type="entry name" value="DIGUANYLATE CYCLASE DGCM-RELATED"/>
    <property type="match status" value="1"/>
</dbReference>
<dbReference type="InterPro" id="IPR000160">
    <property type="entry name" value="GGDEF_dom"/>
</dbReference>
<proteinExistence type="predicted"/>
<protein>
    <recommendedName>
        <fullName evidence="1">diguanylate cyclase</fullName>
        <ecNumber evidence="1">2.7.7.65</ecNumber>
    </recommendedName>
</protein>
<dbReference type="PROSITE" id="PS50887">
    <property type="entry name" value="GGDEF"/>
    <property type="match status" value="1"/>
</dbReference>
<gene>
    <name evidence="6" type="ordered locus">Terro_0623</name>
</gene>
<feature type="compositionally biased region" description="Basic and acidic residues" evidence="3">
    <location>
        <begin position="363"/>
        <end position="372"/>
    </location>
</feature>
<feature type="transmembrane region" description="Helical" evidence="4">
    <location>
        <begin position="53"/>
        <end position="71"/>
    </location>
</feature>
<dbReference type="GO" id="GO:0043709">
    <property type="term" value="P:cell adhesion involved in single-species biofilm formation"/>
    <property type="evidence" value="ECO:0007669"/>
    <property type="project" value="TreeGrafter"/>
</dbReference>
<feature type="transmembrane region" description="Helical" evidence="4">
    <location>
        <begin position="139"/>
        <end position="160"/>
    </location>
</feature>
<dbReference type="GO" id="GO:1902201">
    <property type="term" value="P:negative regulation of bacterial-type flagellum-dependent cell motility"/>
    <property type="evidence" value="ECO:0007669"/>
    <property type="project" value="TreeGrafter"/>
</dbReference>
<feature type="domain" description="GGDEF" evidence="5">
    <location>
        <begin position="230"/>
        <end position="363"/>
    </location>
</feature>
<evidence type="ECO:0000256" key="3">
    <source>
        <dbReference type="SAM" id="MobiDB-lite"/>
    </source>
</evidence>
<dbReference type="InterPro" id="IPR050469">
    <property type="entry name" value="Diguanylate_Cyclase"/>
</dbReference>
<accession>I3ZCJ4</accession>
<reference evidence="6 7" key="1">
    <citation type="submission" date="2012-06" db="EMBL/GenBank/DDBJ databases">
        <title>Complete genome of Terriglobus roseus DSM 18391.</title>
        <authorList>
            <consortium name="US DOE Joint Genome Institute (JGI-PGF)"/>
            <person name="Lucas S."/>
            <person name="Copeland A."/>
            <person name="Lapidus A."/>
            <person name="Glavina del Rio T."/>
            <person name="Dalin E."/>
            <person name="Tice H."/>
            <person name="Bruce D."/>
            <person name="Goodwin L."/>
            <person name="Pitluck S."/>
            <person name="Peters L."/>
            <person name="Mikhailova N."/>
            <person name="Munk A.C.C."/>
            <person name="Kyrpides N."/>
            <person name="Mavromatis K."/>
            <person name="Ivanova N."/>
            <person name="Brettin T."/>
            <person name="Detter J.C."/>
            <person name="Han C."/>
            <person name="Larimer F."/>
            <person name="Land M."/>
            <person name="Hauser L."/>
            <person name="Markowitz V."/>
            <person name="Cheng J.-F."/>
            <person name="Hugenholtz P."/>
            <person name="Woyke T."/>
            <person name="Wu D."/>
            <person name="Brambilla E."/>
            <person name="Klenk H.-P."/>
            <person name="Eisen J.A."/>
        </authorList>
    </citation>
    <scope>NUCLEOTIDE SEQUENCE [LARGE SCALE GENOMIC DNA]</scope>
    <source>
        <strain evidence="7">DSM 18391 / NRRL B-41598 / KBS 63</strain>
    </source>
</reference>
<name>I3ZCJ4_TERRK</name>
<dbReference type="EMBL" id="CP003379">
    <property type="protein sequence ID" value="AFL86962.1"/>
    <property type="molecule type" value="Genomic_DNA"/>
</dbReference>
<dbReference type="Pfam" id="PF00990">
    <property type="entry name" value="GGDEF"/>
    <property type="match status" value="1"/>
</dbReference>
<dbReference type="CDD" id="cd01949">
    <property type="entry name" value="GGDEF"/>
    <property type="match status" value="1"/>
</dbReference>
<dbReference type="InterPro" id="IPR043128">
    <property type="entry name" value="Rev_trsase/Diguanyl_cyclase"/>
</dbReference>
<keyword evidence="4" id="KW-0472">Membrane</keyword>
<dbReference type="KEGG" id="trs:Terro_0623"/>
<comment type="catalytic activity">
    <reaction evidence="2">
        <text>2 GTP = 3',3'-c-di-GMP + 2 diphosphate</text>
        <dbReference type="Rhea" id="RHEA:24898"/>
        <dbReference type="ChEBI" id="CHEBI:33019"/>
        <dbReference type="ChEBI" id="CHEBI:37565"/>
        <dbReference type="ChEBI" id="CHEBI:58805"/>
        <dbReference type="EC" id="2.7.7.65"/>
    </reaction>
</comment>
<dbReference type="PATRIC" id="fig|926566.3.peg.617"/>
<dbReference type="EC" id="2.7.7.65" evidence="1"/>
<feature type="region of interest" description="Disordered" evidence="3">
    <location>
        <begin position="356"/>
        <end position="379"/>
    </location>
</feature>
<dbReference type="AlphaFoldDB" id="I3ZCJ4"/>
<dbReference type="Gene3D" id="3.30.70.270">
    <property type="match status" value="1"/>
</dbReference>
<dbReference type="Proteomes" id="UP000006056">
    <property type="component" value="Chromosome"/>
</dbReference>
<dbReference type="eggNOG" id="COG3706">
    <property type="taxonomic scope" value="Bacteria"/>
</dbReference>
<keyword evidence="7" id="KW-1185">Reference proteome</keyword>
<dbReference type="NCBIfam" id="TIGR00254">
    <property type="entry name" value="GGDEF"/>
    <property type="match status" value="1"/>
</dbReference>
<evidence type="ECO:0000256" key="1">
    <source>
        <dbReference type="ARBA" id="ARBA00012528"/>
    </source>
</evidence>
<evidence type="ECO:0000256" key="2">
    <source>
        <dbReference type="ARBA" id="ARBA00034247"/>
    </source>
</evidence>
<dbReference type="SMART" id="SM00267">
    <property type="entry name" value="GGDEF"/>
    <property type="match status" value="1"/>
</dbReference>
<sequence>MLMSGVILFAYRRYRRKRGDNSAWWLAAAYLTSGLGLELLAVEHSPYPQTTTILGNTLLLAFCGLACRGLAEATGQRARLWMALLAADAATVAAFSYWTWISPSWPLRSLASGIVTALMYGALIWLLGQAKERVIQPALRAMMGLFALHIVVNAARLLVWRYTGTSLWFSGMNILTIGGVALSYLWAESLREQEQMEYLAMTDPLTGLYNRRALDVIGVHEIRRAALAGRPSSAIMLDVDRFKEINDTQGHAAGDSALRAIAGVVQSVCDRGVRVGGDEFFLLLPDHDEAAAAAIAAQIHLALAGLVLLSPWDKRFAVSASIGCVTLHGEATTIGDLMHASDIVLFREKQKRRGASLHGARAALREESDGEPRVAPPAQ</sequence>
<organism evidence="6 7">
    <name type="scientific">Terriglobus roseus (strain DSM 18391 / NRRL B-41598 / KBS 63)</name>
    <dbReference type="NCBI Taxonomy" id="926566"/>
    <lineage>
        <taxon>Bacteria</taxon>
        <taxon>Pseudomonadati</taxon>
        <taxon>Acidobacteriota</taxon>
        <taxon>Terriglobia</taxon>
        <taxon>Terriglobales</taxon>
        <taxon>Acidobacteriaceae</taxon>
        <taxon>Terriglobus</taxon>
    </lineage>
</organism>
<feature type="transmembrane region" description="Helical" evidence="4">
    <location>
        <begin position="80"/>
        <end position="101"/>
    </location>
</feature>
<dbReference type="InterPro" id="IPR029787">
    <property type="entry name" value="Nucleotide_cyclase"/>
</dbReference>
<dbReference type="PANTHER" id="PTHR45138">
    <property type="entry name" value="REGULATORY COMPONENTS OF SENSORY TRANSDUCTION SYSTEM"/>
    <property type="match status" value="1"/>
</dbReference>
<dbReference type="STRING" id="926566.Terro_0623"/>
<feature type="transmembrane region" description="Helical" evidence="4">
    <location>
        <begin position="21"/>
        <end position="41"/>
    </location>
</feature>
<dbReference type="GO" id="GO:0052621">
    <property type="term" value="F:diguanylate cyclase activity"/>
    <property type="evidence" value="ECO:0007669"/>
    <property type="project" value="UniProtKB-EC"/>
</dbReference>
<feature type="transmembrane region" description="Helical" evidence="4">
    <location>
        <begin position="107"/>
        <end position="127"/>
    </location>
</feature>